<dbReference type="OrthoDB" id="9795613at2"/>
<dbReference type="PANTHER" id="PTHR43602:SF1">
    <property type="entry name" value="ENOYL-COA HYDRATASE DOMAIN-CONTAINING PROTEIN 3, MITOCHONDRIAL"/>
    <property type="match status" value="1"/>
</dbReference>
<dbReference type="InterPro" id="IPR029045">
    <property type="entry name" value="ClpP/crotonase-like_dom_sf"/>
</dbReference>
<evidence type="ECO:0000256" key="6">
    <source>
        <dbReference type="ARBA" id="ARBA00040545"/>
    </source>
</evidence>
<dbReference type="GeneID" id="300654569"/>
<keyword evidence="4" id="KW-0443">Lipid metabolism</keyword>
<accession>A0A845QB27</accession>
<proteinExistence type="inferred from homology"/>
<evidence type="ECO:0000313" key="7">
    <source>
        <dbReference type="EMBL" id="NBG95865.1"/>
    </source>
</evidence>
<dbReference type="Pfam" id="PF00378">
    <property type="entry name" value="ECH_1"/>
    <property type="match status" value="1"/>
</dbReference>
<comment type="similarity">
    <text evidence="1">Belongs to the enoyl-CoA hydratase/isomerase family.</text>
</comment>
<dbReference type="RefSeq" id="WP_160587746.1">
    <property type="nucleotide sequence ID" value="NZ_BMHN01000001.1"/>
</dbReference>
<comment type="function">
    <text evidence="5">May play a role in fatty acid biosynthesis and insulin sensitivity.</text>
</comment>
<gene>
    <name evidence="7" type="ORF">GTQ45_08975</name>
</gene>
<dbReference type="InterPro" id="IPR014748">
    <property type="entry name" value="Enoyl-CoA_hydra_C"/>
</dbReference>
<evidence type="ECO:0000256" key="5">
    <source>
        <dbReference type="ARBA" id="ARBA00037410"/>
    </source>
</evidence>
<dbReference type="SUPFAM" id="SSF52096">
    <property type="entry name" value="ClpP/crotonase"/>
    <property type="match status" value="1"/>
</dbReference>
<name>A0A845QB27_9HYPH</name>
<evidence type="ECO:0000313" key="8">
    <source>
        <dbReference type="Proteomes" id="UP000470384"/>
    </source>
</evidence>
<dbReference type="CDD" id="cd06558">
    <property type="entry name" value="crotonase-like"/>
    <property type="match status" value="1"/>
</dbReference>
<evidence type="ECO:0000256" key="2">
    <source>
        <dbReference type="ARBA" id="ARBA00022832"/>
    </source>
</evidence>
<sequence>MRMSQAAATTTDAPVLCESIEAGIATLTLNRAKARNSLSDALIAALHEAVNRLGTDPAARVIVLEAAGPAFCAGHDLKEMTAHREDADGGKAYFEDLVARCSAMMQAIVRCPTPVIAKVQGIATAAGCQLVASCDLALASHQAHFATPGVNIGLFCSTPMVALSRNVSRKQAMEMLLLGEMIDAQRAEEFGLINQAVPDGMLDEEVHAWARRIASKSSHTLAVGKAAFYDQLEKSLGDAYDYAGRVMAANMMARDAAEGISAFIEKRDPTWEDR</sequence>
<reference evidence="7 8" key="1">
    <citation type="journal article" date="2016" name="Int. J. Syst. Evol. Microbiol.">
        <title>Pyruvatibacter mobilis gen. nov., sp. nov., a marine bacterium from the culture broth of Picochlorum sp. 122.</title>
        <authorList>
            <person name="Wang G."/>
            <person name="Tang M."/>
            <person name="Wu H."/>
            <person name="Dai S."/>
            <person name="Li T."/>
            <person name="Chen C."/>
            <person name="He H."/>
            <person name="Fan J."/>
            <person name="Xiang W."/>
            <person name="Li X."/>
        </authorList>
    </citation>
    <scope>NUCLEOTIDE SEQUENCE [LARGE SCALE GENOMIC DNA]</scope>
    <source>
        <strain evidence="7 8">GYP-11</strain>
    </source>
</reference>
<keyword evidence="3" id="KW-0809">Transit peptide</keyword>
<dbReference type="GO" id="GO:0006631">
    <property type="term" value="P:fatty acid metabolic process"/>
    <property type="evidence" value="ECO:0007669"/>
    <property type="project" value="UniProtKB-KW"/>
</dbReference>
<dbReference type="PANTHER" id="PTHR43602">
    <property type="match status" value="1"/>
</dbReference>
<dbReference type="Proteomes" id="UP000470384">
    <property type="component" value="Unassembled WGS sequence"/>
</dbReference>
<evidence type="ECO:0000256" key="1">
    <source>
        <dbReference type="ARBA" id="ARBA00005254"/>
    </source>
</evidence>
<keyword evidence="8" id="KW-1185">Reference proteome</keyword>
<keyword evidence="7" id="KW-0456">Lyase</keyword>
<keyword evidence="2" id="KW-0276">Fatty acid metabolism</keyword>
<protein>
    <recommendedName>
        <fullName evidence="6">Enoyl-CoA hydratase domain-containing protein 3, mitochondrial</fullName>
    </recommendedName>
</protein>
<dbReference type="Gene3D" id="1.10.12.10">
    <property type="entry name" value="Lyase 2-enoyl-coa Hydratase, Chain A, domain 2"/>
    <property type="match status" value="1"/>
</dbReference>
<dbReference type="EMBL" id="WXYQ01000006">
    <property type="protein sequence ID" value="NBG95865.1"/>
    <property type="molecule type" value="Genomic_DNA"/>
</dbReference>
<comment type="caution">
    <text evidence="7">The sequence shown here is derived from an EMBL/GenBank/DDBJ whole genome shotgun (WGS) entry which is preliminary data.</text>
</comment>
<dbReference type="NCBIfam" id="NF006008">
    <property type="entry name" value="PRK08139.1"/>
    <property type="match status" value="1"/>
</dbReference>
<dbReference type="Gene3D" id="3.90.226.10">
    <property type="entry name" value="2-enoyl-CoA Hydratase, Chain A, domain 1"/>
    <property type="match status" value="1"/>
</dbReference>
<dbReference type="InterPro" id="IPR052377">
    <property type="entry name" value="Mitochondrial_ECH-domain"/>
</dbReference>
<evidence type="ECO:0000256" key="3">
    <source>
        <dbReference type="ARBA" id="ARBA00022946"/>
    </source>
</evidence>
<dbReference type="GO" id="GO:0016836">
    <property type="term" value="F:hydro-lyase activity"/>
    <property type="evidence" value="ECO:0007669"/>
    <property type="project" value="TreeGrafter"/>
</dbReference>
<dbReference type="InterPro" id="IPR001753">
    <property type="entry name" value="Enoyl-CoA_hydra/iso"/>
</dbReference>
<dbReference type="AlphaFoldDB" id="A0A845QB27"/>
<evidence type="ECO:0000256" key="4">
    <source>
        <dbReference type="ARBA" id="ARBA00023098"/>
    </source>
</evidence>
<organism evidence="7 8">
    <name type="scientific">Pyruvatibacter mobilis</name>
    <dbReference type="NCBI Taxonomy" id="1712261"/>
    <lineage>
        <taxon>Bacteria</taxon>
        <taxon>Pseudomonadati</taxon>
        <taxon>Pseudomonadota</taxon>
        <taxon>Alphaproteobacteria</taxon>
        <taxon>Hyphomicrobiales</taxon>
        <taxon>Parvibaculaceae</taxon>
        <taxon>Pyruvatibacter</taxon>
    </lineage>
</organism>